<dbReference type="PANTHER" id="PTHR10404:SF46">
    <property type="entry name" value="VACUOLAR PROTEIN SORTING-ASSOCIATED PROTEIN 70"/>
    <property type="match status" value="1"/>
</dbReference>
<dbReference type="Gene3D" id="1.20.930.40">
    <property type="entry name" value="Transferrin receptor-like, dimerisation domain"/>
    <property type="match status" value="1"/>
</dbReference>
<comment type="similarity">
    <text evidence="1">Belongs to the peptidase M28 family. M28B subfamily.</text>
</comment>
<evidence type="ECO:0000313" key="6">
    <source>
        <dbReference type="Proteomes" id="UP000320811"/>
    </source>
</evidence>
<dbReference type="Pfam" id="PF04389">
    <property type="entry name" value="Peptidase_M28"/>
    <property type="match status" value="1"/>
</dbReference>
<name>A0A561Q1Y6_9BACT</name>
<accession>A0A561Q1Y6</accession>
<dbReference type="Proteomes" id="UP000320811">
    <property type="component" value="Unassembled WGS sequence"/>
</dbReference>
<dbReference type="Gene3D" id="3.40.630.10">
    <property type="entry name" value="Zn peptidases"/>
    <property type="match status" value="1"/>
</dbReference>
<dbReference type="SUPFAM" id="SSF52025">
    <property type="entry name" value="PA domain"/>
    <property type="match status" value="1"/>
</dbReference>
<feature type="domain" description="Transferrin receptor-like dimerisation" evidence="3">
    <location>
        <begin position="667"/>
        <end position="755"/>
    </location>
</feature>
<comment type="caution">
    <text evidence="5">The sequence shown here is derived from an EMBL/GenBank/DDBJ whole genome shotgun (WGS) entry which is preliminary data.</text>
</comment>
<gene>
    <name evidence="5" type="ORF">FHW36_101311</name>
</gene>
<dbReference type="InterPro" id="IPR036757">
    <property type="entry name" value="TFR-like_dimer_dom_sf"/>
</dbReference>
<dbReference type="Pfam" id="PF04253">
    <property type="entry name" value="TFR_dimer"/>
    <property type="match status" value="1"/>
</dbReference>
<feature type="domain" description="PA" evidence="2">
    <location>
        <begin position="173"/>
        <end position="240"/>
    </location>
</feature>
<dbReference type="CDD" id="cd02121">
    <property type="entry name" value="PA_GCPII_like"/>
    <property type="match status" value="1"/>
</dbReference>
<proteinExistence type="inferred from homology"/>
<evidence type="ECO:0000259" key="4">
    <source>
        <dbReference type="Pfam" id="PF04389"/>
    </source>
</evidence>
<dbReference type="SUPFAM" id="SSF53187">
    <property type="entry name" value="Zn-dependent exopeptidases"/>
    <property type="match status" value="1"/>
</dbReference>
<dbReference type="SUPFAM" id="SSF47672">
    <property type="entry name" value="Transferrin receptor-like dimerisation domain"/>
    <property type="match status" value="1"/>
</dbReference>
<protein>
    <submittedName>
        <fullName evidence="5">N-acetylated-alpha-linked acidic dipeptidase</fullName>
    </submittedName>
</protein>
<dbReference type="InterPro" id="IPR046450">
    <property type="entry name" value="PA_dom_sf"/>
</dbReference>
<evidence type="ECO:0000259" key="2">
    <source>
        <dbReference type="Pfam" id="PF02225"/>
    </source>
</evidence>
<evidence type="ECO:0000256" key="1">
    <source>
        <dbReference type="ARBA" id="ARBA00005634"/>
    </source>
</evidence>
<dbReference type="Gene3D" id="3.50.30.30">
    <property type="match status" value="1"/>
</dbReference>
<evidence type="ECO:0000259" key="3">
    <source>
        <dbReference type="Pfam" id="PF04253"/>
    </source>
</evidence>
<reference evidence="5 6" key="1">
    <citation type="submission" date="2019-06" db="EMBL/GenBank/DDBJ databases">
        <title>Sorghum-associated microbial communities from plants grown in Nebraska, USA.</title>
        <authorList>
            <person name="Schachtman D."/>
        </authorList>
    </citation>
    <scope>NUCLEOTIDE SEQUENCE [LARGE SCALE GENOMIC DNA]</scope>
    <source>
        <strain evidence="5 6">1209</strain>
    </source>
</reference>
<organism evidence="5 6">
    <name type="scientific">Chitinophaga polysaccharea</name>
    <dbReference type="NCBI Taxonomy" id="1293035"/>
    <lineage>
        <taxon>Bacteria</taxon>
        <taxon>Pseudomonadati</taxon>
        <taxon>Bacteroidota</taxon>
        <taxon>Chitinophagia</taxon>
        <taxon>Chitinophagales</taxon>
        <taxon>Chitinophagaceae</taxon>
        <taxon>Chitinophaga</taxon>
    </lineage>
</organism>
<dbReference type="AlphaFoldDB" id="A0A561Q1Y6"/>
<dbReference type="InterPro" id="IPR003137">
    <property type="entry name" value="PA_domain"/>
</dbReference>
<feature type="domain" description="Peptidase M28" evidence="4">
    <location>
        <begin position="353"/>
        <end position="556"/>
    </location>
</feature>
<dbReference type="FunFam" id="3.40.630.10:FF:000101">
    <property type="entry name" value="N-acetylated alpha-linked acidic dipeptidase like 1"/>
    <property type="match status" value="1"/>
</dbReference>
<dbReference type="InterPro" id="IPR007484">
    <property type="entry name" value="Peptidase_M28"/>
</dbReference>
<dbReference type="PANTHER" id="PTHR10404">
    <property type="entry name" value="N-ACETYLATED-ALPHA-LINKED ACIDIC DIPEPTIDASE"/>
    <property type="match status" value="1"/>
</dbReference>
<dbReference type="EMBL" id="VIWO01000001">
    <property type="protein sequence ID" value="TWF44391.1"/>
    <property type="molecule type" value="Genomic_DNA"/>
</dbReference>
<dbReference type="Pfam" id="PF02225">
    <property type="entry name" value="PA"/>
    <property type="match status" value="1"/>
</dbReference>
<sequence>MLRYFSLKLVHRYYRLFVYSVNKPFLSTSAILLMTNHYICLLALVLCWPGITQAQEQSQSQQRRLEDRFDKQLSSTHIGETIQSLSSQPHHISSARGKAVAEDILQRFKSYGWDAEIVTYQVLFPTPKERVLELKSPATYKALLKEPALKEDATSGQAGQLPTYNAWSADGDVEAPLVFVNYGLPDDYEYLERTGISVKGKIVIAKYGRSWRGSKPKVAQEHGAIGCIIYSDPKDDGYYAGDVYPQGAFKNEYGVQRGAVMDIVIYPGDPLTPNIGATANAQRLDRLQAPNLLKIPVLPISYHDATPLLKSLEGPVAPEEWRGALPFTYHIGNGKAIVHLKLQFDWQIRPCHNVIAKLKGSELPDQWVIRGNHHDAWVNGAADPISGLAALLEEAKAIGALHREGYTPRRTLVYCAWDGEEPGLLGSTEWVEDHAAELQEKAVLYLNTDNNGRGFFNASGSHALETLVNDVARDITDPQTSVSILARKQASDALKAPTAKLKKERLAKKNLAIGAMGSGSDYSSFLQHLGIPSLDYGFGGEDAGGEYHSIYDSYDDYRRFKDPGFQYGVALSEAAGHTVLRVADAVNLPFDFRRLYETVNGYVNELTELATGMREATSIENQLIEEQKYQLVTDTAKHLLPPSPKAEVPYLDFSALQNALVALDTTTQALSSRKNHTGATYDKALYQAEQQLLYGKGLPARSWYKHTLYAPGFYTGYGVKTIPGVREAIEQRRWTEAQEQIAVVAAAINRLTVHLNGL</sequence>
<dbReference type="InterPro" id="IPR039373">
    <property type="entry name" value="Peptidase_M28B"/>
</dbReference>
<dbReference type="InterPro" id="IPR007365">
    <property type="entry name" value="TFR-like_dimer_dom"/>
</dbReference>
<evidence type="ECO:0000313" key="5">
    <source>
        <dbReference type="EMBL" id="TWF44391.1"/>
    </source>
</evidence>
<keyword evidence="6" id="KW-1185">Reference proteome</keyword>